<dbReference type="EMBL" id="MN740672">
    <property type="protein sequence ID" value="QHU07078.1"/>
    <property type="molecule type" value="Genomic_DNA"/>
</dbReference>
<organism evidence="1">
    <name type="scientific">viral metagenome</name>
    <dbReference type="NCBI Taxonomy" id="1070528"/>
    <lineage>
        <taxon>unclassified sequences</taxon>
        <taxon>metagenomes</taxon>
        <taxon>organismal metagenomes</taxon>
    </lineage>
</organism>
<name>A0A6C0JT58_9ZZZZ</name>
<sequence>MTNENSWYDQQINRNFFFLNAHGDEIERRWEVPKGVRIIMFCYSKELQVCDRFDKYNWYHILLDPTASDNYCDFLTAISGYSSIRDHFCIYEEHDIIRDLDIHTDEEFREGMYRLPVKGYAYDQKNEMVVVSDGTLLSEIHKDKTLNKLMKGSKRKKVVVDSKRIVDLLRVKNEVGIIQSQVRKIHNKARLSNLINSMKLHVSGLTVLLMVCRNRDEYDRKATGGIADDITPGRVVSEELERMRGKCKLEKLMRLH</sequence>
<reference evidence="1" key="1">
    <citation type="journal article" date="2020" name="Nature">
        <title>Giant virus diversity and host interactions through global metagenomics.</title>
        <authorList>
            <person name="Schulz F."/>
            <person name="Roux S."/>
            <person name="Paez-Espino D."/>
            <person name="Jungbluth S."/>
            <person name="Walsh D.A."/>
            <person name="Denef V.J."/>
            <person name="McMahon K.D."/>
            <person name="Konstantinidis K.T."/>
            <person name="Eloe-Fadrosh E.A."/>
            <person name="Kyrpides N.C."/>
            <person name="Woyke T."/>
        </authorList>
    </citation>
    <scope>NUCLEOTIDE SEQUENCE</scope>
    <source>
        <strain evidence="1">GVMAG-S-1038524-41</strain>
    </source>
</reference>
<evidence type="ECO:0000313" key="1">
    <source>
        <dbReference type="EMBL" id="QHU07078.1"/>
    </source>
</evidence>
<dbReference type="AlphaFoldDB" id="A0A6C0JT58"/>
<accession>A0A6C0JT58</accession>
<proteinExistence type="predicted"/>
<protein>
    <submittedName>
        <fullName evidence="1">Uncharacterized protein</fullName>
    </submittedName>
</protein>